<evidence type="ECO:0000313" key="1">
    <source>
        <dbReference type="EMBL" id="QIG42529.1"/>
    </source>
</evidence>
<organism evidence="1 2">
    <name type="scientific">Nocardioides anomalus</name>
    <dbReference type="NCBI Taxonomy" id="2712223"/>
    <lineage>
        <taxon>Bacteria</taxon>
        <taxon>Bacillati</taxon>
        <taxon>Actinomycetota</taxon>
        <taxon>Actinomycetes</taxon>
        <taxon>Propionibacteriales</taxon>
        <taxon>Nocardioidaceae</taxon>
        <taxon>Nocardioides</taxon>
    </lineage>
</organism>
<dbReference type="KEGG" id="nano:G5V58_06850"/>
<evidence type="ECO:0000313" key="2">
    <source>
        <dbReference type="Proteomes" id="UP000502996"/>
    </source>
</evidence>
<accession>A0A6G6WBD8</accession>
<proteinExistence type="predicted"/>
<dbReference type="RefSeq" id="WP_165230233.1">
    <property type="nucleotide sequence ID" value="NZ_CP049257.1"/>
</dbReference>
<dbReference type="EMBL" id="CP049257">
    <property type="protein sequence ID" value="QIG42529.1"/>
    <property type="molecule type" value="Genomic_DNA"/>
</dbReference>
<reference evidence="1 2" key="1">
    <citation type="submission" date="2020-02" db="EMBL/GenBank/DDBJ databases">
        <title>Full genome sequence of Nocardioides sp. R-3366.</title>
        <authorList>
            <person name="Im W.-T."/>
        </authorList>
    </citation>
    <scope>NUCLEOTIDE SEQUENCE [LARGE SCALE GENOMIC DNA]</scope>
    <source>
        <strain evidence="1 2">R-3366</strain>
    </source>
</reference>
<dbReference type="AlphaFoldDB" id="A0A6G6WBD8"/>
<keyword evidence="2" id="KW-1185">Reference proteome</keyword>
<evidence type="ECO:0008006" key="3">
    <source>
        <dbReference type="Google" id="ProtNLM"/>
    </source>
</evidence>
<dbReference type="Proteomes" id="UP000502996">
    <property type="component" value="Chromosome"/>
</dbReference>
<gene>
    <name evidence="1" type="ORF">G5V58_06850</name>
</gene>
<name>A0A6G6WBD8_9ACTN</name>
<protein>
    <recommendedName>
        <fullName evidence="3">Peptidase MA-like domain-containing protein</fullName>
    </recommendedName>
</protein>
<sequence length="418" mass="43574">MTGRRHWVLGGALTALVLAVALVTWLLVRSDPYVAQPRGDRAPAADPAAAAHALRALQSAVEDRDTEAGAALAPTSDPDAADLLTAVVGNADALDVRDFSARYVDAVGGVDGDGRWQAAVDMTWRFEGFDAEPVHEEVLVSFSADGDGGGAGIEAFGGGDRRSPLWLSGPLEVRRSDRTLVLATSAAEADLLSQRAEAAVPVVDRVLPQWSGGLVVEVPPSEEGLDAVLGADPDTYQGIAAVTASVDGTVTPDAQVHVFVNPTVYDGLDPVGGQVVLSHEATHAATGAPLTTGVPMWLLEGFADFVALHDVDLPVSTTAAQIIAQVRQDDVPDQLPGQAEFDATDSHLGAAYESAWLACVVLADAGGDDALVRLYEDVSAGRDPEARMRSLFGFGSTGLTERWQQRLRALADASSDGT</sequence>